<feature type="region of interest" description="Disordered" evidence="1">
    <location>
        <begin position="31"/>
        <end position="54"/>
    </location>
</feature>
<evidence type="ECO:0000313" key="2">
    <source>
        <dbReference type="EMBL" id="JAS11984.1"/>
    </source>
</evidence>
<proteinExistence type="predicted"/>
<dbReference type="EMBL" id="GEDC01025314">
    <property type="protein sequence ID" value="JAS11984.1"/>
    <property type="molecule type" value="Transcribed_RNA"/>
</dbReference>
<feature type="compositionally biased region" description="Basic and acidic residues" evidence="1">
    <location>
        <begin position="186"/>
        <end position="207"/>
    </location>
</feature>
<evidence type="ECO:0000256" key="1">
    <source>
        <dbReference type="SAM" id="MobiDB-lite"/>
    </source>
</evidence>
<name>A0A1B6CEX3_9HEMI</name>
<sequence>KRSTCLEQIYNPKSSLHQRFITCNSSLHRNPNYGRSSEGRENSRNVNVKEKDKNKQKIRFKVNAKLSGKLSFEDLNGLHLKNGKGMLNFLRKESQYKVANKKCDQCSNILRGTQKKLCLDLESDRMSDLSQRYLQFEKNKSQIRNKNCVSSLYLCGRPSCTCCRYRFCQSSEIFAGVVNVVKSKQTRQDHTKEVDSGSDKHEMRYEQKQPVQDRGPKKSQAVVRFDDIVNLSKYYKEFGRDENVREVNEKVGTENDDKIYKITNKNDKNEKTGKIID</sequence>
<accession>A0A1B6CEX3</accession>
<feature type="non-terminal residue" evidence="2">
    <location>
        <position position="277"/>
    </location>
</feature>
<feature type="region of interest" description="Disordered" evidence="1">
    <location>
        <begin position="185"/>
        <end position="219"/>
    </location>
</feature>
<gene>
    <name evidence="2" type="ORF">g.1480</name>
</gene>
<feature type="non-terminal residue" evidence="2">
    <location>
        <position position="1"/>
    </location>
</feature>
<organism evidence="2">
    <name type="scientific">Clastoptera arizonana</name>
    <name type="common">Arizona spittle bug</name>
    <dbReference type="NCBI Taxonomy" id="38151"/>
    <lineage>
        <taxon>Eukaryota</taxon>
        <taxon>Metazoa</taxon>
        <taxon>Ecdysozoa</taxon>
        <taxon>Arthropoda</taxon>
        <taxon>Hexapoda</taxon>
        <taxon>Insecta</taxon>
        <taxon>Pterygota</taxon>
        <taxon>Neoptera</taxon>
        <taxon>Paraneoptera</taxon>
        <taxon>Hemiptera</taxon>
        <taxon>Auchenorrhyncha</taxon>
        <taxon>Cercopoidea</taxon>
        <taxon>Clastopteridae</taxon>
        <taxon>Clastoptera</taxon>
    </lineage>
</organism>
<protein>
    <submittedName>
        <fullName evidence="2">Uncharacterized protein</fullName>
    </submittedName>
</protein>
<dbReference type="AlphaFoldDB" id="A0A1B6CEX3"/>
<feature type="compositionally biased region" description="Basic and acidic residues" evidence="1">
    <location>
        <begin position="37"/>
        <end position="54"/>
    </location>
</feature>
<reference evidence="2" key="1">
    <citation type="submission" date="2015-12" db="EMBL/GenBank/DDBJ databases">
        <title>De novo transcriptome assembly of four potential Pierce s Disease insect vectors from Arizona vineyards.</title>
        <authorList>
            <person name="Tassone E.E."/>
        </authorList>
    </citation>
    <scope>NUCLEOTIDE SEQUENCE</scope>
</reference>